<dbReference type="AlphaFoldDB" id="R7UUV3"/>
<reference evidence="2" key="3">
    <citation type="submission" date="2015-06" db="UniProtKB">
        <authorList>
            <consortium name="EnsemblMetazoa"/>
        </authorList>
    </citation>
    <scope>IDENTIFICATION</scope>
</reference>
<dbReference type="Proteomes" id="UP000014760">
    <property type="component" value="Unassembled WGS sequence"/>
</dbReference>
<organism evidence="1">
    <name type="scientific">Capitella teleta</name>
    <name type="common">Polychaete worm</name>
    <dbReference type="NCBI Taxonomy" id="283909"/>
    <lineage>
        <taxon>Eukaryota</taxon>
        <taxon>Metazoa</taxon>
        <taxon>Spiralia</taxon>
        <taxon>Lophotrochozoa</taxon>
        <taxon>Annelida</taxon>
        <taxon>Polychaeta</taxon>
        <taxon>Sedentaria</taxon>
        <taxon>Scolecida</taxon>
        <taxon>Capitellidae</taxon>
        <taxon>Capitella</taxon>
    </lineage>
</organism>
<dbReference type="HOGENOM" id="CLU_895013_0_0_1"/>
<dbReference type="EnsemblMetazoa" id="CapteT216520">
    <property type="protein sequence ID" value="CapteP216520"/>
    <property type="gene ID" value="CapteG216520"/>
</dbReference>
<gene>
    <name evidence="1" type="ORF">CAPTEDRAFT_216520</name>
</gene>
<reference evidence="1 3" key="2">
    <citation type="journal article" date="2013" name="Nature">
        <title>Insights into bilaterian evolution from three spiralian genomes.</title>
        <authorList>
            <person name="Simakov O."/>
            <person name="Marletaz F."/>
            <person name="Cho S.J."/>
            <person name="Edsinger-Gonzales E."/>
            <person name="Havlak P."/>
            <person name="Hellsten U."/>
            <person name="Kuo D.H."/>
            <person name="Larsson T."/>
            <person name="Lv J."/>
            <person name="Arendt D."/>
            <person name="Savage R."/>
            <person name="Osoegawa K."/>
            <person name="de Jong P."/>
            <person name="Grimwood J."/>
            <person name="Chapman J.A."/>
            <person name="Shapiro H."/>
            <person name="Aerts A."/>
            <person name="Otillar R.P."/>
            <person name="Terry A.Y."/>
            <person name="Boore J.L."/>
            <person name="Grigoriev I.V."/>
            <person name="Lindberg D.R."/>
            <person name="Seaver E.C."/>
            <person name="Weisblat D.A."/>
            <person name="Putnam N.H."/>
            <person name="Rokhsar D.S."/>
        </authorList>
    </citation>
    <scope>NUCLEOTIDE SEQUENCE</scope>
    <source>
        <strain evidence="1 3">I ESC-2004</strain>
    </source>
</reference>
<sequence>MTFFSDMIQPITVVFCRDLSFDDLIGLGFDQQHGYIEKEQKHHYDVKSSEKLADRRCCQIGYSDTINWEGKFAKKGFHFDLFLRNGGGGGVHQRGNMQHSFNHIGFVAGGNFLHPNRNHRETEHVGQQVLSDLGRLKSPGCGTGSEVAIAVGKHLRSGNPDKAKRATLFRGDLTGRTSLNPTVDLSVTSILLKQMESSESRPDGCSWSYWLPNLDRTQNILSCTLRIPHWRNVCDCEESVARTTRLGFAISEQHVHFGVPLRTRDAQSSLYAAVKSAFGPWAFHLSPKLQRGRNSCPEQSHAAFFRGRIRT</sequence>
<protein>
    <submittedName>
        <fullName evidence="1 2">Uncharacterized protein</fullName>
    </submittedName>
</protein>
<dbReference type="EMBL" id="AMQN01007135">
    <property type="status" value="NOT_ANNOTATED_CDS"/>
    <property type="molecule type" value="Genomic_DNA"/>
</dbReference>
<keyword evidence="3" id="KW-1185">Reference proteome</keyword>
<name>R7UUV3_CAPTE</name>
<evidence type="ECO:0000313" key="1">
    <source>
        <dbReference type="EMBL" id="ELU07156.1"/>
    </source>
</evidence>
<accession>R7UUV3</accession>
<evidence type="ECO:0000313" key="3">
    <source>
        <dbReference type="Proteomes" id="UP000014760"/>
    </source>
</evidence>
<proteinExistence type="predicted"/>
<dbReference type="EMBL" id="KB300095">
    <property type="protein sequence ID" value="ELU07156.1"/>
    <property type="molecule type" value="Genomic_DNA"/>
</dbReference>
<reference evidence="3" key="1">
    <citation type="submission" date="2012-12" db="EMBL/GenBank/DDBJ databases">
        <authorList>
            <person name="Hellsten U."/>
            <person name="Grimwood J."/>
            <person name="Chapman J.A."/>
            <person name="Shapiro H."/>
            <person name="Aerts A."/>
            <person name="Otillar R.P."/>
            <person name="Terry A.Y."/>
            <person name="Boore J.L."/>
            <person name="Simakov O."/>
            <person name="Marletaz F."/>
            <person name="Cho S.-J."/>
            <person name="Edsinger-Gonzales E."/>
            <person name="Havlak P."/>
            <person name="Kuo D.-H."/>
            <person name="Larsson T."/>
            <person name="Lv J."/>
            <person name="Arendt D."/>
            <person name="Savage R."/>
            <person name="Osoegawa K."/>
            <person name="de Jong P."/>
            <person name="Lindberg D.R."/>
            <person name="Seaver E.C."/>
            <person name="Weisblat D.A."/>
            <person name="Putnam N.H."/>
            <person name="Grigoriev I.V."/>
            <person name="Rokhsar D.S."/>
        </authorList>
    </citation>
    <scope>NUCLEOTIDE SEQUENCE</scope>
    <source>
        <strain evidence="3">I ESC-2004</strain>
    </source>
</reference>
<evidence type="ECO:0000313" key="2">
    <source>
        <dbReference type="EnsemblMetazoa" id="CapteP216520"/>
    </source>
</evidence>